<keyword evidence="1" id="KW-0479">Metal-binding</keyword>
<name>A0AAE1G0H8_PETCI</name>
<keyword evidence="2" id="KW-0863">Zinc-finger</keyword>
<evidence type="ECO:0000259" key="5">
    <source>
        <dbReference type="Pfam" id="PF04500"/>
    </source>
</evidence>
<feature type="domain" description="FLYWCH-type" evidence="5">
    <location>
        <begin position="85"/>
        <end position="138"/>
    </location>
</feature>
<evidence type="ECO:0000256" key="2">
    <source>
        <dbReference type="ARBA" id="ARBA00022771"/>
    </source>
</evidence>
<evidence type="ECO:0000313" key="8">
    <source>
        <dbReference type="Proteomes" id="UP001286313"/>
    </source>
</evidence>
<dbReference type="PANTHER" id="PTHR47160:SF10">
    <property type="entry name" value="MULE TRANSPOSASE DOMAIN-CONTAINING PROTEIN"/>
    <property type="match status" value="1"/>
</dbReference>
<feature type="region of interest" description="Disordered" evidence="4">
    <location>
        <begin position="1"/>
        <end position="75"/>
    </location>
</feature>
<proteinExistence type="predicted"/>
<evidence type="ECO:0000259" key="6">
    <source>
        <dbReference type="Pfam" id="PF10551"/>
    </source>
</evidence>
<dbReference type="InterPro" id="IPR007588">
    <property type="entry name" value="Znf_FLYWCH"/>
</dbReference>
<dbReference type="PANTHER" id="PTHR47160">
    <property type="entry name" value="PUTATIVE-RELATED"/>
    <property type="match status" value="1"/>
</dbReference>
<dbReference type="Gene3D" id="2.20.25.240">
    <property type="match status" value="1"/>
</dbReference>
<gene>
    <name evidence="7" type="ORF">Pcinc_012549</name>
</gene>
<dbReference type="Proteomes" id="UP001286313">
    <property type="component" value="Unassembled WGS sequence"/>
</dbReference>
<feature type="compositionally biased region" description="Low complexity" evidence="4">
    <location>
        <begin position="43"/>
        <end position="54"/>
    </location>
</feature>
<dbReference type="Pfam" id="PF10551">
    <property type="entry name" value="MULE"/>
    <property type="match status" value="1"/>
</dbReference>
<dbReference type="Pfam" id="PF04500">
    <property type="entry name" value="FLYWCH"/>
    <property type="match status" value="1"/>
</dbReference>
<accession>A0AAE1G0H8</accession>
<evidence type="ECO:0008006" key="9">
    <source>
        <dbReference type="Google" id="ProtNLM"/>
    </source>
</evidence>
<dbReference type="InterPro" id="IPR018289">
    <property type="entry name" value="MULE_transposase_dom"/>
</dbReference>
<evidence type="ECO:0000256" key="1">
    <source>
        <dbReference type="ARBA" id="ARBA00022723"/>
    </source>
</evidence>
<sequence length="453" mass="51707">MEQHTLEPELPLPPYPEPGVSSYEELSYDYPPPPSPYQEPSEEYSSPSSPNNHNYPPPPSPYQEPSEEYSSPSSTNNHCRIISAYRGNVKLVFGPHLFTKDKQKKEQVYWKCMNRDCSSRVCTINGNVIKGHNSPHNHPPVHGQTEVDVMLSAMKERAATTAEPISHIVNTFYAQVEVGWAHLVPTVDAVKRTLRRVRQRACVRELAPFRSTVSGDPFLRYEEEGMVIFSAADDLRFLAQSRHWFGDGTFKVTPVGYKQQYSLHAYYDGVTYPCVYALLPGKSELVYRKMLDKILDLVPIDTVPNPASVMTDFEKAAMKAFECSFPAAEIAGCFFHLGQSAWRHIQSLGLSAQYKEQPTFALRVRRLLALAFVPPNEVHHYMTLILEDEIPRDDGLMKFIKYFQDTLVLVRVHKAGYWFRIGYQSLTEVADWPMELVMSWSLGRVHKQQQQGE</sequence>
<feature type="domain" description="MULE transposase" evidence="6">
    <location>
        <begin position="247"/>
        <end position="338"/>
    </location>
</feature>
<reference evidence="7" key="1">
    <citation type="submission" date="2023-10" db="EMBL/GenBank/DDBJ databases">
        <title>Genome assemblies of two species of porcelain crab, Petrolisthes cinctipes and Petrolisthes manimaculis (Anomura: Porcellanidae).</title>
        <authorList>
            <person name="Angst P."/>
        </authorList>
    </citation>
    <scope>NUCLEOTIDE SEQUENCE</scope>
    <source>
        <strain evidence="7">PB745_01</strain>
        <tissue evidence="7">Gill</tissue>
    </source>
</reference>
<comment type="caution">
    <text evidence="7">The sequence shown here is derived from an EMBL/GenBank/DDBJ whole genome shotgun (WGS) entry which is preliminary data.</text>
</comment>
<dbReference type="GO" id="GO:0008270">
    <property type="term" value="F:zinc ion binding"/>
    <property type="evidence" value="ECO:0007669"/>
    <property type="project" value="UniProtKB-KW"/>
</dbReference>
<evidence type="ECO:0000256" key="4">
    <source>
        <dbReference type="SAM" id="MobiDB-lite"/>
    </source>
</evidence>
<evidence type="ECO:0000256" key="3">
    <source>
        <dbReference type="ARBA" id="ARBA00022833"/>
    </source>
</evidence>
<dbReference type="EMBL" id="JAWQEG010001019">
    <property type="protein sequence ID" value="KAK3883121.1"/>
    <property type="molecule type" value="Genomic_DNA"/>
</dbReference>
<protein>
    <recommendedName>
        <fullName evidence="9">MULE transposase domain-containing protein</fullName>
    </recommendedName>
</protein>
<organism evidence="7 8">
    <name type="scientific">Petrolisthes cinctipes</name>
    <name type="common">Flat porcelain crab</name>
    <dbReference type="NCBI Taxonomy" id="88211"/>
    <lineage>
        <taxon>Eukaryota</taxon>
        <taxon>Metazoa</taxon>
        <taxon>Ecdysozoa</taxon>
        <taxon>Arthropoda</taxon>
        <taxon>Crustacea</taxon>
        <taxon>Multicrustacea</taxon>
        <taxon>Malacostraca</taxon>
        <taxon>Eumalacostraca</taxon>
        <taxon>Eucarida</taxon>
        <taxon>Decapoda</taxon>
        <taxon>Pleocyemata</taxon>
        <taxon>Anomura</taxon>
        <taxon>Galatheoidea</taxon>
        <taxon>Porcellanidae</taxon>
        <taxon>Petrolisthes</taxon>
    </lineage>
</organism>
<evidence type="ECO:0000313" key="7">
    <source>
        <dbReference type="EMBL" id="KAK3883121.1"/>
    </source>
</evidence>
<keyword evidence="3" id="KW-0862">Zinc</keyword>
<dbReference type="AlphaFoldDB" id="A0AAE1G0H8"/>
<keyword evidence="8" id="KW-1185">Reference proteome</keyword>